<accession>A0AA38MG55</accession>
<reference evidence="2" key="1">
    <citation type="journal article" date="2023" name="G3 (Bethesda)">
        <title>Whole genome assemblies of Zophobas morio and Tenebrio molitor.</title>
        <authorList>
            <person name="Kaur S."/>
            <person name="Stinson S.A."/>
            <person name="diCenzo G.C."/>
        </authorList>
    </citation>
    <scope>NUCLEOTIDE SEQUENCE</scope>
    <source>
        <strain evidence="2">QUZm001</strain>
    </source>
</reference>
<dbReference type="EMBL" id="JALNTZ010000004">
    <property type="protein sequence ID" value="KAJ3654968.1"/>
    <property type="molecule type" value="Genomic_DNA"/>
</dbReference>
<keyword evidence="3" id="KW-1185">Reference proteome</keyword>
<dbReference type="AlphaFoldDB" id="A0AA38MG55"/>
<sequence>MVRLYSINHNALFTGFYNKPLSVQRISPVYGGNLGLVDPLVVHIFDAISDELCFVVNTGDSNEELSSENDDIDTEQPSISNGEMDSIEPLLEYFI</sequence>
<evidence type="ECO:0000313" key="3">
    <source>
        <dbReference type="Proteomes" id="UP001168821"/>
    </source>
</evidence>
<name>A0AA38MG55_9CUCU</name>
<evidence type="ECO:0000313" key="2">
    <source>
        <dbReference type="EMBL" id="KAJ3654968.1"/>
    </source>
</evidence>
<proteinExistence type="predicted"/>
<feature type="compositionally biased region" description="Acidic residues" evidence="1">
    <location>
        <begin position="61"/>
        <end position="74"/>
    </location>
</feature>
<comment type="caution">
    <text evidence="2">The sequence shown here is derived from an EMBL/GenBank/DDBJ whole genome shotgun (WGS) entry which is preliminary data.</text>
</comment>
<dbReference type="Proteomes" id="UP001168821">
    <property type="component" value="Unassembled WGS sequence"/>
</dbReference>
<protein>
    <submittedName>
        <fullName evidence="2">Uncharacterized protein</fullName>
    </submittedName>
</protein>
<organism evidence="2 3">
    <name type="scientific">Zophobas morio</name>
    <dbReference type="NCBI Taxonomy" id="2755281"/>
    <lineage>
        <taxon>Eukaryota</taxon>
        <taxon>Metazoa</taxon>
        <taxon>Ecdysozoa</taxon>
        <taxon>Arthropoda</taxon>
        <taxon>Hexapoda</taxon>
        <taxon>Insecta</taxon>
        <taxon>Pterygota</taxon>
        <taxon>Neoptera</taxon>
        <taxon>Endopterygota</taxon>
        <taxon>Coleoptera</taxon>
        <taxon>Polyphaga</taxon>
        <taxon>Cucujiformia</taxon>
        <taxon>Tenebrionidae</taxon>
        <taxon>Zophobas</taxon>
    </lineage>
</organism>
<feature type="region of interest" description="Disordered" evidence="1">
    <location>
        <begin position="61"/>
        <end position="85"/>
    </location>
</feature>
<gene>
    <name evidence="2" type="ORF">Zmor_014118</name>
</gene>
<evidence type="ECO:0000256" key="1">
    <source>
        <dbReference type="SAM" id="MobiDB-lite"/>
    </source>
</evidence>